<keyword evidence="6 12" id="KW-0067">ATP-binding</keyword>
<feature type="binding site" evidence="12">
    <location>
        <position position="593"/>
    </location>
    <ligand>
        <name>acetyl-CoA</name>
        <dbReference type="ChEBI" id="CHEBI:57288"/>
    </ligand>
</feature>
<proteinExistence type="inferred from homology"/>
<dbReference type="HAMAP" id="MF_01886">
    <property type="entry name" value="tRNA_acetyltr_TmcA"/>
    <property type="match status" value="1"/>
</dbReference>
<sequence>MDILNDYNKLLCKIIRNNHRGVVVLSGKDYFDILTNLIKIYYEKVKNFKDRIRILYISEDFNGDYLYRFEKLKERIDFLDIERIKYKDSKKILGKTYDVLILDMYKSLTPDYIGRIIETLSGIGIAFFLIKDFEHFEENYTTFHEHLLTPPYKLEDVKKYFEYRFKGKLLQYDNIIIYDIEKGLIKGINDECILEEAYPPGRKKILLPDNRKFSDRVYKLCLTQDQVNVLSLLENLLSDEKSIYLIIADRGRGKSASLGLAISGISEILLNSKKVYDIGITSPEFNNVETLFEFLKLGLNKNNIKYKEISERKIVINNKIYIEYRKPSEILGKKYDILFVDEAAGIGINILLEYTKKYDKIVFSSTIHGYEGAGRSFSVKFLKYLNSLKDFKIYKYNMIEPIRYNEQDPIEKWLYDTLLLDSESSEIDERDKELIKNKDVRFYKIPMKEWFYNDDPKLKNFVGIYILAHYQNKPNDIAMLADAPHHDAFVLELSNGKIVNGIHIAYEGGIDDDTINKMLKDYKPKGNIIPDIIVKHYRIREFAKLKGLRIVRIATIPEIQGMGLGSLSLDKLYDWAKKNNYDWIGSSFGITYELLNFWQKNNFVLVHLSPEKNKVSGEYSGIVIKPINEGSEKIVKKLNYEFRWRLINQISDVYFDLSPELILKMLETPYKFKPHYKLNLTDNQIERLEGYLSSPMTYEAAADVVKLLYIYYLLYTEKDKPKIDKEELLIGKFLLSWSFAKISDHFKIKKLEARKLIKRDIKIIYNWLFK</sequence>
<feature type="domain" description="TmcA/NAT10 N-terminal" evidence="14">
    <location>
        <begin position="4"/>
        <end position="179"/>
    </location>
</feature>
<feature type="binding site" evidence="12">
    <location>
        <position position="403"/>
    </location>
    <ligand>
        <name>ATP</name>
        <dbReference type="ChEBI" id="CHEBI:30616"/>
    </ligand>
</feature>
<comment type="catalytic activity">
    <reaction evidence="10">
        <text>a cytidine in RNA + acetyl-CoA + ATP + H2O = an N(4)-acetylcytidine in RNA + ADP + phosphate + CoA + H(+)</text>
        <dbReference type="Rhea" id="RHEA:82211"/>
        <dbReference type="Rhea" id="RHEA-COMP:15704"/>
        <dbReference type="Rhea" id="RHEA-COMP:19834"/>
        <dbReference type="ChEBI" id="CHEBI:15377"/>
        <dbReference type="ChEBI" id="CHEBI:15378"/>
        <dbReference type="ChEBI" id="CHEBI:30616"/>
        <dbReference type="ChEBI" id="CHEBI:43474"/>
        <dbReference type="ChEBI" id="CHEBI:57287"/>
        <dbReference type="ChEBI" id="CHEBI:57288"/>
        <dbReference type="ChEBI" id="CHEBI:74900"/>
        <dbReference type="ChEBI" id="CHEBI:82748"/>
        <dbReference type="ChEBI" id="CHEBI:456216"/>
    </reaction>
</comment>
<keyword evidence="3 12" id="KW-0808">Transferase</keyword>
<dbReference type="GO" id="GO:1904812">
    <property type="term" value="P:rRNA acetylation involved in maturation of SSU-rRNA"/>
    <property type="evidence" value="ECO:0007669"/>
    <property type="project" value="TreeGrafter"/>
</dbReference>
<dbReference type="InterPro" id="IPR007807">
    <property type="entry name" value="TcmA/NAT10_helicase"/>
</dbReference>
<dbReference type="InterPro" id="IPR027417">
    <property type="entry name" value="P-loop_NTPase"/>
</dbReference>
<dbReference type="InterPro" id="IPR013562">
    <property type="entry name" value="TmcA/NAT10_N"/>
</dbReference>
<dbReference type="GO" id="GO:0005524">
    <property type="term" value="F:ATP binding"/>
    <property type="evidence" value="ECO:0007669"/>
    <property type="project" value="UniProtKB-UniRule"/>
</dbReference>
<comment type="caution">
    <text evidence="12">Lacks conserved residue(s) required for the propagation of feature annotation.</text>
</comment>
<dbReference type="Pfam" id="PF05127">
    <property type="entry name" value="NAT10_TcmA_helicase"/>
    <property type="match status" value="1"/>
</dbReference>
<dbReference type="InterPro" id="IPR032672">
    <property type="entry name" value="TmcA/NAT10/Kre33"/>
</dbReference>
<keyword evidence="7 12" id="KW-0694">RNA-binding</keyword>
<comment type="similarity">
    <text evidence="12">Belongs to the TmcA family.</text>
</comment>
<organism evidence="16 17">
    <name type="scientific">Nanobsidianus stetteri</name>
    <dbReference type="NCBI Taxonomy" id="1294122"/>
    <lineage>
        <taxon>Archaea</taxon>
        <taxon>Nanobdellota</taxon>
        <taxon>Candidatus Nanoarchaeia</taxon>
        <taxon>Nanoarchaeales</taxon>
        <taxon>Nanopusillaceae</taxon>
        <taxon>Candidatus Nanobsidianus</taxon>
    </lineage>
</organism>
<dbReference type="Pfam" id="PF08351">
    <property type="entry name" value="TmcA_N"/>
    <property type="match status" value="1"/>
</dbReference>
<dbReference type="EMBL" id="APJZ01000003">
    <property type="protein sequence ID" value="EOD42368.1"/>
    <property type="molecule type" value="Genomic_DNA"/>
</dbReference>
<comment type="function">
    <text evidence="12">Catalyzes the formation of N(4)-acetylcytidine (ac(4)C) at the wobble position of tRNA(Met), by using acetyl-CoA as an acetyl donor and ATP (or GTP).</text>
</comment>
<feature type="domain" description="TcmA/NAT10 helicase" evidence="13">
    <location>
        <begin position="246"/>
        <end position="421"/>
    </location>
</feature>
<dbReference type="GO" id="GO:0005737">
    <property type="term" value="C:cytoplasm"/>
    <property type="evidence" value="ECO:0007669"/>
    <property type="project" value="UniProtKB-SubCell"/>
</dbReference>
<dbReference type="AlphaFoldDB" id="R1E3Z2"/>
<evidence type="ECO:0000256" key="3">
    <source>
        <dbReference type="ARBA" id="ARBA00022679"/>
    </source>
</evidence>
<evidence type="ECO:0000313" key="16">
    <source>
        <dbReference type="EMBL" id="EOD42368.1"/>
    </source>
</evidence>
<evidence type="ECO:0000313" key="17">
    <source>
        <dbReference type="Proteomes" id="UP000053279"/>
    </source>
</evidence>
<protein>
    <recommendedName>
        <fullName evidence="12">tRNA(Met) cytidine acetyltransferase TmcA</fullName>
        <ecNumber evidence="12">2.3.1.193</ecNumber>
    </recommendedName>
</protein>
<keyword evidence="5 12" id="KW-0547">Nucleotide-binding</keyword>
<dbReference type="PANTHER" id="PTHR10925:SF5">
    <property type="entry name" value="RNA CYTIDINE ACETYLTRANSFERASE"/>
    <property type="match status" value="1"/>
</dbReference>
<dbReference type="PATRIC" id="fig|1294122.7.peg.387"/>
<evidence type="ECO:0000256" key="10">
    <source>
        <dbReference type="ARBA" id="ARBA00049889"/>
    </source>
</evidence>
<feature type="binding site" evidence="12">
    <location>
        <begin position="553"/>
        <end position="555"/>
    </location>
    <ligand>
        <name>acetyl-CoA</name>
        <dbReference type="ChEBI" id="CHEBI:57288"/>
    </ligand>
</feature>
<evidence type="ECO:0000256" key="1">
    <source>
        <dbReference type="ARBA" id="ARBA00022490"/>
    </source>
</evidence>
<gene>
    <name evidence="12" type="primary">tmcA</name>
    <name evidence="16" type="ORF">Nst1_401</name>
</gene>
<name>R1E3Z2_NANST</name>
<dbReference type="SUPFAM" id="SSF55729">
    <property type="entry name" value="Acyl-CoA N-acyltransferases (Nat)"/>
    <property type="match status" value="1"/>
</dbReference>
<keyword evidence="8 12" id="KW-0012">Acyltransferase</keyword>
<evidence type="ECO:0000256" key="4">
    <source>
        <dbReference type="ARBA" id="ARBA00022694"/>
    </source>
</evidence>
<feature type="domain" description="N-acetyltransferase" evidence="15">
    <location>
        <begin position="461"/>
        <end position="578"/>
    </location>
</feature>
<dbReference type="Gene3D" id="3.40.50.11040">
    <property type="match status" value="1"/>
</dbReference>
<comment type="catalytic activity">
    <reaction evidence="12">
        <text>cytidine(34) in elongator tRNA(Met) + acetyl-CoA + ATP + H2O = N(4)-acetylcytidine(34) in elongator tRNA(Met) + ADP + phosphate + CoA + H(+)</text>
        <dbReference type="Rhea" id="RHEA:43788"/>
        <dbReference type="Rhea" id="RHEA-COMP:10693"/>
        <dbReference type="Rhea" id="RHEA-COMP:10694"/>
        <dbReference type="ChEBI" id="CHEBI:15377"/>
        <dbReference type="ChEBI" id="CHEBI:15378"/>
        <dbReference type="ChEBI" id="CHEBI:30616"/>
        <dbReference type="ChEBI" id="CHEBI:43474"/>
        <dbReference type="ChEBI" id="CHEBI:57287"/>
        <dbReference type="ChEBI" id="CHEBI:57288"/>
        <dbReference type="ChEBI" id="CHEBI:74900"/>
        <dbReference type="ChEBI" id="CHEBI:82748"/>
        <dbReference type="ChEBI" id="CHEBI:456216"/>
        <dbReference type="EC" id="2.3.1.193"/>
    </reaction>
</comment>
<evidence type="ECO:0000256" key="2">
    <source>
        <dbReference type="ARBA" id="ARBA00022555"/>
    </source>
</evidence>
<evidence type="ECO:0000256" key="6">
    <source>
        <dbReference type="ARBA" id="ARBA00022840"/>
    </source>
</evidence>
<dbReference type="Proteomes" id="UP000053279">
    <property type="component" value="Unassembled WGS sequence"/>
</dbReference>
<dbReference type="GO" id="GO:0106162">
    <property type="term" value="F:mRNA N-acetyltransferase activity"/>
    <property type="evidence" value="ECO:0007669"/>
    <property type="project" value="RHEA"/>
</dbReference>
<evidence type="ECO:0000256" key="9">
    <source>
        <dbReference type="ARBA" id="ARBA00049883"/>
    </source>
</evidence>
<evidence type="ECO:0000256" key="5">
    <source>
        <dbReference type="ARBA" id="ARBA00022741"/>
    </source>
</evidence>
<comment type="catalytic activity">
    <reaction evidence="9">
        <text>a cytidine in tRNA + acetyl-CoA + ATP + H2O = an N(4)-acetylcytidine in tRNA + ADP + phosphate + CoA + H(+)</text>
        <dbReference type="Rhea" id="RHEA:53876"/>
        <dbReference type="Rhea" id="RHEA-COMP:13670"/>
        <dbReference type="Rhea" id="RHEA-COMP:13671"/>
        <dbReference type="ChEBI" id="CHEBI:15377"/>
        <dbReference type="ChEBI" id="CHEBI:15378"/>
        <dbReference type="ChEBI" id="CHEBI:30616"/>
        <dbReference type="ChEBI" id="CHEBI:43474"/>
        <dbReference type="ChEBI" id="CHEBI:57287"/>
        <dbReference type="ChEBI" id="CHEBI:57288"/>
        <dbReference type="ChEBI" id="CHEBI:74900"/>
        <dbReference type="ChEBI" id="CHEBI:82748"/>
        <dbReference type="ChEBI" id="CHEBI:456216"/>
    </reaction>
</comment>
<dbReference type="GO" id="GO:0000049">
    <property type="term" value="F:tRNA binding"/>
    <property type="evidence" value="ECO:0007669"/>
    <property type="project" value="UniProtKB-UniRule"/>
</dbReference>
<dbReference type="InterPro" id="IPR016181">
    <property type="entry name" value="Acyl_CoA_acyltransferase"/>
</dbReference>
<dbReference type="InterPro" id="IPR024914">
    <property type="entry name" value="tRNA_acetyltr_TmcA"/>
</dbReference>
<dbReference type="Pfam" id="PF13718">
    <property type="entry name" value="GNAT_acetyltr_2"/>
    <property type="match status" value="1"/>
</dbReference>
<accession>R1E3Z2</accession>
<dbReference type="EC" id="2.3.1.193" evidence="12"/>
<evidence type="ECO:0000256" key="12">
    <source>
        <dbReference type="HAMAP-Rule" id="MF_01886"/>
    </source>
</evidence>
<dbReference type="GO" id="GO:0051392">
    <property type="term" value="F:tRNA cytidine N4-acetyltransferase activity"/>
    <property type="evidence" value="ECO:0007669"/>
    <property type="project" value="UniProtKB-UniRule"/>
</dbReference>
<keyword evidence="2 12" id="KW-0820">tRNA-binding</keyword>
<keyword evidence="17" id="KW-1185">Reference proteome</keyword>
<evidence type="ECO:0000256" key="7">
    <source>
        <dbReference type="ARBA" id="ARBA00022884"/>
    </source>
</evidence>
<dbReference type="Gene3D" id="3.40.50.300">
    <property type="entry name" value="P-loop containing nucleotide triphosphate hydrolases"/>
    <property type="match status" value="1"/>
</dbReference>
<dbReference type="GO" id="GO:0002101">
    <property type="term" value="P:tRNA wobble cytosine modification"/>
    <property type="evidence" value="ECO:0007669"/>
    <property type="project" value="UniProtKB-UniRule"/>
</dbReference>
<comment type="caution">
    <text evidence="16">The sequence shown here is derived from an EMBL/GenBank/DDBJ whole genome shotgun (WGS) entry which is preliminary data.</text>
</comment>
<reference evidence="16 17" key="1">
    <citation type="submission" date="2013-02" db="EMBL/GenBank/DDBJ databases">
        <title>Insights into archaeal evolution and symbiosis from the genomes of a Nanoarchaeon and its crenarchaeal host from Yellowstone National Park.</title>
        <authorList>
            <person name="Podar M."/>
            <person name="Makarova K.S."/>
            <person name="Graham D.E."/>
            <person name="Wolf Y.I."/>
            <person name="Koonin E.V."/>
            <person name="Reysenbach A.-L."/>
        </authorList>
    </citation>
    <scope>NUCLEOTIDE SEQUENCE [LARGE SCALE GENOMIC DNA]</scope>
</reference>
<feature type="binding site" evidence="12">
    <location>
        <position position="226"/>
    </location>
    <ligand>
        <name>ATP</name>
        <dbReference type="ChEBI" id="CHEBI:30616"/>
    </ligand>
</feature>
<dbReference type="GO" id="GO:0051391">
    <property type="term" value="P:tRNA acetylation"/>
    <property type="evidence" value="ECO:0007669"/>
    <property type="project" value="UniProtKB-UniRule"/>
</dbReference>
<evidence type="ECO:0000256" key="11">
    <source>
        <dbReference type="ARBA" id="ARBA00049914"/>
    </source>
</evidence>
<comment type="catalytic activity">
    <reaction evidence="11">
        <text>a cytidine in mRNA + acetyl-CoA + ATP + H2O = an N(4)-acetylcytidine in mRNA + ADP + phosphate + CoA + H(+)</text>
        <dbReference type="Rhea" id="RHEA:58480"/>
        <dbReference type="Rhea" id="RHEA-COMP:15145"/>
        <dbReference type="Rhea" id="RHEA-COMP:15146"/>
        <dbReference type="ChEBI" id="CHEBI:15377"/>
        <dbReference type="ChEBI" id="CHEBI:15378"/>
        <dbReference type="ChEBI" id="CHEBI:30616"/>
        <dbReference type="ChEBI" id="CHEBI:43474"/>
        <dbReference type="ChEBI" id="CHEBI:57287"/>
        <dbReference type="ChEBI" id="CHEBI:57288"/>
        <dbReference type="ChEBI" id="CHEBI:74900"/>
        <dbReference type="ChEBI" id="CHEBI:82748"/>
        <dbReference type="ChEBI" id="CHEBI:456216"/>
    </reaction>
</comment>
<evidence type="ECO:0000259" key="13">
    <source>
        <dbReference type="Pfam" id="PF05127"/>
    </source>
</evidence>
<dbReference type="PANTHER" id="PTHR10925">
    <property type="entry name" value="N-ACETYLTRANSFERASE 10"/>
    <property type="match status" value="1"/>
</dbReference>
<dbReference type="Gene3D" id="3.40.630.30">
    <property type="match status" value="1"/>
</dbReference>
<evidence type="ECO:0000259" key="14">
    <source>
        <dbReference type="Pfam" id="PF08351"/>
    </source>
</evidence>
<dbReference type="InterPro" id="IPR000182">
    <property type="entry name" value="GNAT_dom"/>
</dbReference>
<keyword evidence="4 12" id="KW-0819">tRNA processing</keyword>
<evidence type="ECO:0000259" key="15">
    <source>
        <dbReference type="Pfam" id="PF13718"/>
    </source>
</evidence>
<dbReference type="CDD" id="cd04301">
    <property type="entry name" value="NAT_SF"/>
    <property type="match status" value="1"/>
</dbReference>
<comment type="subcellular location">
    <subcellularLocation>
        <location evidence="12">Cytoplasm</location>
    </subcellularLocation>
</comment>
<dbReference type="GO" id="GO:1990883">
    <property type="term" value="F:18S rRNA cytidine N-acetyltransferase activity"/>
    <property type="evidence" value="ECO:0007669"/>
    <property type="project" value="TreeGrafter"/>
</dbReference>
<keyword evidence="1 12" id="KW-0963">Cytoplasm</keyword>
<evidence type="ECO:0000256" key="8">
    <source>
        <dbReference type="ARBA" id="ARBA00023315"/>
    </source>
</evidence>